<dbReference type="PANTHER" id="PTHR47820:SF3">
    <property type="entry name" value="OS07G0499800 PROTEIN"/>
    <property type="match status" value="1"/>
</dbReference>
<feature type="compositionally biased region" description="Basic and acidic residues" evidence="1">
    <location>
        <begin position="121"/>
        <end position="135"/>
    </location>
</feature>
<feature type="region of interest" description="Disordered" evidence="1">
    <location>
        <begin position="96"/>
        <end position="196"/>
    </location>
</feature>
<dbReference type="AlphaFoldDB" id="A0A8S2A1X6"/>
<sequence>MDQCLDQQETSYLNRWEEQEEYEDEQSYYGEPNDDWLSEISRPRRYWEELRKSRYLEVMNTRSEKEDICRLLERRTVTDFLESGLREKIDNLMMSRVQTHSNKHSEKWELQQEDEEEKNETEEQVKEEEPLAKGEEQDDRDDSSQSSSSQIFASSPAGSWSSQDTDVTSSPVLSVHNPHSPVSRSATDWDPLIALD</sequence>
<organism evidence="2 3">
    <name type="scientific">Arabidopsis arenosa</name>
    <name type="common">Sand rock-cress</name>
    <name type="synonym">Cardaminopsis arenosa</name>
    <dbReference type="NCBI Taxonomy" id="38785"/>
    <lineage>
        <taxon>Eukaryota</taxon>
        <taxon>Viridiplantae</taxon>
        <taxon>Streptophyta</taxon>
        <taxon>Embryophyta</taxon>
        <taxon>Tracheophyta</taxon>
        <taxon>Spermatophyta</taxon>
        <taxon>Magnoliopsida</taxon>
        <taxon>eudicotyledons</taxon>
        <taxon>Gunneridae</taxon>
        <taxon>Pentapetalae</taxon>
        <taxon>rosids</taxon>
        <taxon>malvids</taxon>
        <taxon>Brassicales</taxon>
        <taxon>Brassicaceae</taxon>
        <taxon>Camelineae</taxon>
        <taxon>Arabidopsis</taxon>
    </lineage>
</organism>
<feature type="compositionally biased region" description="Polar residues" evidence="1">
    <location>
        <begin position="151"/>
        <end position="172"/>
    </location>
</feature>
<feature type="compositionally biased region" description="Acidic residues" evidence="1">
    <location>
        <begin position="111"/>
        <end position="120"/>
    </location>
</feature>
<reference evidence="2" key="1">
    <citation type="submission" date="2021-01" db="EMBL/GenBank/DDBJ databases">
        <authorList>
            <person name="Bezrukov I."/>
        </authorList>
    </citation>
    <scope>NUCLEOTIDE SEQUENCE</scope>
</reference>
<evidence type="ECO:0000256" key="1">
    <source>
        <dbReference type="SAM" id="MobiDB-lite"/>
    </source>
</evidence>
<proteinExistence type="predicted"/>
<feature type="compositionally biased region" description="Acidic residues" evidence="1">
    <location>
        <begin position="18"/>
        <end position="35"/>
    </location>
</feature>
<name>A0A8S2A1X6_ARAAE</name>
<dbReference type="PANTHER" id="PTHR47820">
    <property type="entry name" value="BNAC05G24000D PROTEIN"/>
    <property type="match status" value="1"/>
</dbReference>
<dbReference type="EMBL" id="LR999454">
    <property type="protein sequence ID" value="CAE6015856.1"/>
    <property type="molecule type" value="Genomic_DNA"/>
</dbReference>
<feature type="region of interest" description="Disordered" evidence="1">
    <location>
        <begin position="1"/>
        <end position="35"/>
    </location>
</feature>
<protein>
    <submittedName>
        <fullName evidence="2">Uncharacterized protein</fullName>
    </submittedName>
</protein>
<evidence type="ECO:0000313" key="3">
    <source>
        <dbReference type="Proteomes" id="UP000682877"/>
    </source>
</evidence>
<evidence type="ECO:0000313" key="2">
    <source>
        <dbReference type="EMBL" id="CAE6015856.1"/>
    </source>
</evidence>
<keyword evidence="3" id="KW-1185">Reference proteome</keyword>
<dbReference type="Proteomes" id="UP000682877">
    <property type="component" value="Chromosome 4"/>
</dbReference>
<feature type="compositionally biased region" description="Polar residues" evidence="1">
    <location>
        <begin position="1"/>
        <end position="13"/>
    </location>
</feature>
<accession>A0A8S2A1X6</accession>
<gene>
    <name evidence="2" type="ORF">AARE701A_LOCUS9892</name>
</gene>